<sequence length="299" mass="31207">MPADGSAPIVAAVDGTRGSLRALDWAAEEARLRGRRLHIVHAFDWPLYHSTPHGLPGFDVEEYGQRLVRDAEKRARERAPEVGIDAVHVTGDVAPVLLGETHGAELIVIGSRGLGTVSAVLVGSTALELMAFGSCPVAVVPDREPRPPVGRVTVGVDGSAPARAAAAWAFGAAAERGAELRAVTAPRRVTRARFGALEEPADGTGEDPAVEAAAEEARRLLSESIAGERELHPDVRVEEVVQTGHAAKVLCARAEDADLLVVGTRGRGGFTGLLLGSVSQAVLSHSPCPVVAVRAADDR</sequence>
<dbReference type="InterPro" id="IPR014729">
    <property type="entry name" value="Rossmann-like_a/b/a_fold"/>
</dbReference>
<evidence type="ECO:0000313" key="3">
    <source>
        <dbReference type="EMBL" id="MBB5431140.1"/>
    </source>
</evidence>
<gene>
    <name evidence="3" type="ORF">HDA36_001224</name>
</gene>
<evidence type="ECO:0000259" key="2">
    <source>
        <dbReference type="Pfam" id="PF00582"/>
    </source>
</evidence>
<dbReference type="CDD" id="cd00293">
    <property type="entry name" value="USP-like"/>
    <property type="match status" value="1"/>
</dbReference>
<evidence type="ECO:0000256" key="1">
    <source>
        <dbReference type="ARBA" id="ARBA00008791"/>
    </source>
</evidence>
<proteinExistence type="inferred from homology"/>
<dbReference type="SUPFAM" id="SSF52402">
    <property type="entry name" value="Adenine nucleotide alpha hydrolases-like"/>
    <property type="match status" value="2"/>
</dbReference>
<dbReference type="Pfam" id="PF00582">
    <property type="entry name" value="Usp"/>
    <property type="match status" value="2"/>
</dbReference>
<feature type="domain" description="UspA" evidence="2">
    <location>
        <begin position="8"/>
        <end position="141"/>
    </location>
</feature>
<dbReference type="PANTHER" id="PTHR46268:SF6">
    <property type="entry name" value="UNIVERSAL STRESS PROTEIN UP12"/>
    <property type="match status" value="1"/>
</dbReference>
<name>A0A7W8VCM5_9ACTN</name>
<evidence type="ECO:0000313" key="4">
    <source>
        <dbReference type="Proteomes" id="UP000572635"/>
    </source>
</evidence>
<dbReference type="AlphaFoldDB" id="A0A7W8VCM5"/>
<dbReference type="InterPro" id="IPR006016">
    <property type="entry name" value="UspA"/>
</dbReference>
<comment type="caution">
    <text evidence="3">The sequence shown here is derived from an EMBL/GenBank/DDBJ whole genome shotgun (WGS) entry which is preliminary data.</text>
</comment>
<reference evidence="3 4" key="1">
    <citation type="submission" date="2020-08" db="EMBL/GenBank/DDBJ databases">
        <title>Sequencing the genomes of 1000 actinobacteria strains.</title>
        <authorList>
            <person name="Klenk H.-P."/>
        </authorList>
    </citation>
    <scope>NUCLEOTIDE SEQUENCE [LARGE SCALE GENOMIC DNA]</scope>
    <source>
        <strain evidence="3 4">DSM 44551</strain>
    </source>
</reference>
<organism evidence="3 4">
    <name type="scientific">Nocardiopsis composta</name>
    <dbReference type="NCBI Taxonomy" id="157465"/>
    <lineage>
        <taxon>Bacteria</taxon>
        <taxon>Bacillati</taxon>
        <taxon>Actinomycetota</taxon>
        <taxon>Actinomycetes</taxon>
        <taxon>Streptosporangiales</taxon>
        <taxon>Nocardiopsidaceae</taxon>
        <taxon>Nocardiopsis</taxon>
    </lineage>
</organism>
<dbReference type="Gene3D" id="3.40.50.620">
    <property type="entry name" value="HUPs"/>
    <property type="match status" value="2"/>
</dbReference>
<feature type="domain" description="UspA" evidence="2">
    <location>
        <begin position="151"/>
        <end position="294"/>
    </location>
</feature>
<dbReference type="Proteomes" id="UP000572635">
    <property type="component" value="Unassembled WGS sequence"/>
</dbReference>
<dbReference type="InterPro" id="IPR006015">
    <property type="entry name" value="Universal_stress_UspA"/>
</dbReference>
<keyword evidence="4" id="KW-1185">Reference proteome</keyword>
<dbReference type="RefSeq" id="WP_184390234.1">
    <property type="nucleotide sequence ID" value="NZ_BAAAJD010000015.1"/>
</dbReference>
<accession>A0A7W8VCM5</accession>
<dbReference type="PRINTS" id="PR01438">
    <property type="entry name" value="UNVRSLSTRESS"/>
</dbReference>
<dbReference type="EMBL" id="JACHDB010000001">
    <property type="protein sequence ID" value="MBB5431140.1"/>
    <property type="molecule type" value="Genomic_DNA"/>
</dbReference>
<dbReference type="PANTHER" id="PTHR46268">
    <property type="entry name" value="STRESS RESPONSE PROTEIN NHAX"/>
    <property type="match status" value="1"/>
</dbReference>
<protein>
    <submittedName>
        <fullName evidence="3">Nucleotide-binding universal stress UspA family protein</fullName>
    </submittedName>
</protein>
<comment type="similarity">
    <text evidence="1">Belongs to the universal stress protein A family.</text>
</comment>